<dbReference type="OrthoDB" id="9798835at2"/>
<organism evidence="7 9">
    <name type="scientific">Clostridium butyricum</name>
    <dbReference type="NCBI Taxonomy" id="1492"/>
    <lineage>
        <taxon>Bacteria</taxon>
        <taxon>Bacillati</taxon>
        <taxon>Bacillota</taxon>
        <taxon>Clostridia</taxon>
        <taxon>Eubacteriales</taxon>
        <taxon>Clostridiaceae</taxon>
        <taxon>Clostridium</taxon>
    </lineage>
</organism>
<evidence type="ECO:0000313" key="6">
    <source>
        <dbReference type="EMBL" id="NAS18828.1"/>
    </source>
</evidence>
<name>A0A2S7FFG9_CLOBU</name>
<dbReference type="Proteomes" id="UP000321089">
    <property type="component" value="Unassembled WGS sequence"/>
</dbReference>
<reference evidence="8 12" key="2">
    <citation type="submission" date="2019-05" db="EMBL/GenBank/DDBJ databases">
        <authorList>
            <person name="Schori C."/>
            <person name="Ahrens C."/>
        </authorList>
    </citation>
    <scope>NUCLEOTIDE SEQUENCE [LARGE SCALE GENOMIC DNA]</scope>
    <source>
        <strain evidence="8 12">DSM 10702</strain>
    </source>
</reference>
<evidence type="ECO:0000256" key="3">
    <source>
        <dbReference type="ARBA" id="ARBA00023163"/>
    </source>
</evidence>
<evidence type="ECO:0000313" key="7">
    <source>
        <dbReference type="EMBL" id="PPV17973.1"/>
    </source>
</evidence>
<dbReference type="Proteomes" id="UP000474042">
    <property type="component" value="Unassembled WGS sequence"/>
</dbReference>
<dbReference type="PANTHER" id="PTHR33154:SF18">
    <property type="entry name" value="ARSENICAL RESISTANCE OPERON REPRESSOR"/>
    <property type="match status" value="1"/>
</dbReference>
<dbReference type="EMBL" id="CP040626">
    <property type="protein sequence ID" value="QMW91175.1"/>
    <property type="molecule type" value="Genomic_DNA"/>
</dbReference>
<dbReference type="GO" id="GO:0003700">
    <property type="term" value="F:DNA-binding transcription factor activity"/>
    <property type="evidence" value="ECO:0007669"/>
    <property type="project" value="InterPro"/>
</dbReference>
<evidence type="ECO:0000313" key="8">
    <source>
        <dbReference type="EMBL" id="QMW91175.1"/>
    </source>
</evidence>
<evidence type="ECO:0000313" key="12">
    <source>
        <dbReference type="Proteomes" id="UP000515243"/>
    </source>
</evidence>
<evidence type="ECO:0000313" key="9">
    <source>
        <dbReference type="Proteomes" id="UP000238081"/>
    </source>
</evidence>
<dbReference type="AlphaFoldDB" id="A0A2S7FFG9"/>
<dbReference type="InterPro" id="IPR001845">
    <property type="entry name" value="HTH_ArsR_DNA-bd_dom"/>
</dbReference>
<dbReference type="GO" id="GO:0003677">
    <property type="term" value="F:DNA binding"/>
    <property type="evidence" value="ECO:0007669"/>
    <property type="project" value="UniProtKB-KW"/>
</dbReference>
<evidence type="ECO:0000313" key="10">
    <source>
        <dbReference type="Proteomes" id="UP000321089"/>
    </source>
</evidence>
<reference evidence="5 10" key="3">
    <citation type="submission" date="2019-07" db="EMBL/GenBank/DDBJ databases">
        <title>Whole genome shotgun sequence of Clostridium butyricum NBRC 3858.</title>
        <authorList>
            <person name="Hosoyama A."/>
            <person name="Uohara A."/>
            <person name="Ohji S."/>
            <person name="Ichikawa N."/>
        </authorList>
    </citation>
    <scope>NUCLEOTIDE SEQUENCE [LARGE SCALE GENOMIC DNA]</scope>
    <source>
        <strain evidence="5 10">NBRC 3858</strain>
    </source>
</reference>
<reference evidence="6 11" key="4">
    <citation type="submission" date="2020-01" db="EMBL/GenBank/DDBJ databases">
        <title>Genome sequence of a 1,3-propanediol producer, Clostridium butyricum S3.</title>
        <authorList>
            <person name="Zhou J."/>
        </authorList>
    </citation>
    <scope>NUCLEOTIDE SEQUENCE [LARGE SCALE GENOMIC DNA]</scope>
    <source>
        <strain evidence="6 11">S3</strain>
    </source>
</reference>
<dbReference type="InterPro" id="IPR036388">
    <property type="entry name" value="WH-like_DNA-bd_sf"/>
</dbReference>
<dbReference type="SUPFAM" id="SSF46785">
    <property type="entry name" value="Winged helix' DNA-binding domain"/>
    <property type="match status" value="1"/>
</dbReference>
<dbReference type="GeneID" id="92944390"/>
<dbReference type="Proteomes" id="UP000238081">
    <property type="component" value="Unassembled WGS sequence"/>
</dbReference>
<dbReference type="PANTHER" id="PTHR33154">
    <property type="entry name" value="TRANSCRIPTIONAL REGULATOR, ARSR FAMILY"/>
    <property type="match status" value="1"/>
</dbReference>
<dbReference type="Proteomes" id="UP000515243">
    <property type="component" value="Chromosome 1"/>
</dbReference>
<dbReference type="EMBL" id="BKBC01000038">
    <property type="protein sequence ID" value="GEQ22013.1"/>
    <property type="molecule type" value="Genomic_DNA"/>
</dbReference>
<protein>
    <submittedName>
        <fullName evidence="6 7">Transcriptional regulator</fullName>
    </submittedName>
    <submittedName>
        <fullName evidence="8">Helix-turn-helix transcriptional regulator</fullName>
    </submittedName>
</protein>
<dbReference type="EMBL" id="WOFV02000045">
    <property type="protein sequence ID" value="NAS18828.1"/>
    <property type="molecule type" value="Genomic_DNA"/>
</dbReference>
<dbReference type="KEGG" id="cbut:ATN24_10785"/>
<evidence type="ECO:0000256" key="1">
    <source>
        <dbReference type="ARBA" id="ARBA00023015"/>
    </source>
</evidence>
<evidence type="ECO:0000313" key="5">
    <source>
        <dbReference type="EMBL" id="GEQ22013.1"/>
    </source>
</evidence>
<dbReference type="SMART" id="SM00418">
    <property type="entry name" value="HTH_ARSR"/>
    <property type="match status" value="1"/>
</dbReference>
<dbReference type="Gene3D" id="1.10.10.10">
    <property type="entry name" value="Winged helix-like DNA-binding domain superfamily/Winged helix DNA-binding domain"/>
    <property type="match status" value="1"/>
</dbReference>
<dbReference type="InterPro" id="IPR051081">
    <property type="entry name" value="HTH_MetalResp_TranReg"/>
</dbReference>
<evidence type="ECO:0000259" key="4">
    <source>
        <dbReference type="PROSITE" id="PS50987"/>
    </source>
</evidence>
<keyword evidence="1" id="KW-0805">Transcription regulation</keyword>
<reference evidence="7 9" key="1">
    <citation type="submission" date="2016-01" db="EMBL/GenBank/DDBJ databases">
        <title>Characterization of the Clostridium difficile lineages that are prevalent in Hong Kong and China.</title>
        <authorList>
            <person name="Kwok J.S.-L."/>
            <person name="Lam W.-Y."/>
            <person name="Ip M."/>
            <person name="Chan T.-F."/>
            <person name="Hawkey P.M."/>
            <person name="Tsui S.K.-W."/>
        </authorList>
    </citation>
    <scope>NUCLEOTIDE SEQUENCE [LARGE SCALE GENOMIC DNA]</scope>
    <source>
        <strain evidence="7 9">300064</strain>
    </source>
</reference>
<dbReference type="PROSITE" id="PS50987">
    <property type="entry name" value="HTH_ARSR_2"/>
    <property type="match status" value="1"/>
</dbReference>
<sequence length="101" mass="11549">MNSKELAKIFKALSNENRLEIYMEILRCTEKSYEDDNCCECFLTDIISKFNIGAPTISHHLKELTNAGLIFTEKKGKFVIAKINKDLVDEACDMLKLDSNK</sequence>
<dbReference type="Pfam" id="PF01022">
    <property type="entry name" value="HTH_5"/>
    <property type="match status" value="1"/>
</dbReference>
<dbReference type="CDD" id="cd00090">
    <property type="entry name" value="HTH_ARSR"/>
    <property type="match status" value="1"/>
</dbReference>
<keyword evidence="3" id="KW-0804">Transcription</keyword>
<evidence type="ECO:0000313" key="11">
    <source>
        <dbReference type="Proteomes" id="UP000474042"/>
    </source>
</evidence>
<dbReference type="InterPro" id="IPR011991">
    <property type="entry name" value="ArsR-like_HTH"/>
</dbReference>
<gene>
    <name evidence="7" type="ORF">AWN73_00780</name>
    <name evidence="5" type="ORF">CBU02nite_25190</name>
    <name evidence="8" type="ORF">FF104_09450</name>
    <name evidence="6" type="ORF">GND98_013360</name>
</gene>
<accession>A0A2S7FFG9</accession>
<feature type="domain" description="HTH arsR-type" evidence="4">
    <location>
        <begin position="1"/>
        <end position="101"/>
    </location>
</feature>
<evidence type="ECO:0000256" key="2">
    <source>
        <dbReference type="ARBA" id="ARBA00023125"/>
    </source>
</evidence>
<proteinExistence type="predicted"/>
<dbReference type="RefSeq" id="WP_003415045.1">
    <property type="nucleotide sequence ID" value="NZ_AP019716.1"/>
</dbReference>
<dbReference type="EMBL" id="LRDH01000001">
    <property type="protein sequence ID" value="PPV17973.1"/>
    <property type="molecule type" value="Genomic_DNA"/>
</dbReference>
<keyword evidence="2" id="KW-0238">DNA-binding</keyword>
<dbReference type="InterPro" id="IPR036390">
    <property type="entry name" value="WH_DNA-bd_sf"/>
</dbReference>